<evidence type="ECO:0000313" key="2">
    <source>
        <dbReference type="EMBL" id="CAB4324335.1"/>
    </source>
</evidence>
<sequence>MPARTILHGTVWFVIATTNPWPALLIGIAVVVAVCLWLLFRRGSIADRARTDEELLDGLGTQRDRRGSKKETY</sequence>
<keyword evidence="1" id="KW-1133">Transmembrane helix</keyword>
<feature type="transmembrane region" description="Helical" evidence="1">
    <location>
        <begin position="20"/>
        <end position="40"/>
    </location>
</feature>
<accession>A0A6J5YFX6</accession>
<reference evidence="2" key="1">
    <citation type="submission" date="2020-05" db="EMBL/GenBank/DDBJ databases">
        <authorList>
            <person name="Chiriac C."/>
            <person name="Salcher M."/>
            <person name="Ghai R."/>
            <person name="Kavagutti S V."/>
        </authorList>
    </citation>
    <scope>NUCLEOTIDE SEQUENCE</scope>
</reference>
<dbReference type="AlphaFoldDB" id="A0A6J5YFX6"/>
<organism evidence="2">
    <name type="scientific">freshwater metagenome</name>
    <dbReference type="NCBI Taxonomy" id="449393"/>
    <lineage>
        <taxon>unclassified sequences</taxon>
        <taxon>metagenomes</taxon>
        <taxon>ecological metagenomes</taxon>
    </lineage>
</organism>
<proteinExistence type="predicted"/>
<keyword evidence="1" id="KW-0472">Membrane</keyword>
<evidence type="ECO:0000256" key="1">
    <source>
        <dbReference type="SAM" id="Phobius"/>
    </source>
</evidence>
<keyword evidence="1" id="KW-0812">Transmembrane</keyword>
<protein>
    <submittedName>
        <fullName evidence="2">Unannotated protein</fullName>
    </submittedName>
</protein>
<gene>
    <name evidence="2" type="ORF">UFOPK1392_02101</name>
</gene>
<dbReference type="EMBL" id="CAEMXZ010000133">
    <property type="protein sequence ID" value="CAB4324335.1"/>
    <property type="molecule type" value="Genomic_DNA"/>
</dbReference>
<name>A0A6J5YFX6_9ZZZZ</name>